<evidence type="ECO:0000313" key="2">
    <source>
        <dbReference type="Proteomes" id="UP000257109"/>
    </source>
</evidence>
<dbReference type="PANTHER" id="PTHR11439">
    <property type="entry name" value="GAG-POL-RELATED RETROTRANSPOSON"/>
    <property type="match status" value="1"/>
</dbReference>
<comment type="caution">
    <text evidence="1">The sequence shown here is derived from an EMBL/GenBank/DDBJ whole genome shotgun (WGS) entry which is preliminary data.</text>
</comment>
<organism evidence="1 2">
    <name type="scientific">Mucuna pruriens</name>
    <name type="common">Velvet bean</name>
    <name type="synonym">Dolichos pruriens</name>
    <dbReference type="NCBI Taxonomy" id="157652"/>
    <lineage>
        <taxon>Eukaryota</taxon>
        <taxon>Viridiplantae</taxon>
        <taxon>Streptophyta</taxon>
        <taxon>Embryophyta</taxon>
        <taxon>Tracheophyta</taxon>
        <taxon>Spermatophyta</taxon>
        <taxon>Magnoliopsida</taxon>
        <taxon>eudicotyledons</taxon>
        <taxon>Gunneridae</taxon>
        <taxon>Pentapetalae</taxon>
        <taxon>rosids</taxon>
        <taxon>fabids</taxon>
        <taxon>Fabales</taxon>
        <taxon>Fabaceae</taxon>
        <taxon>Papilionoideae</taxon>
        <taxon>50 kb inversion clade</taxon>
        <taxon>NPAAA clade</taxon>
        <taxon>indigoferoid/millettioid clade</taxon>
        <taxon>Phaseoleae</taxon>
        <taxon>Mucuna</taxon>
    </lineage>
</organism>
<proteinExistence type="predicted"/>
<dbReference type="Proteomes" id="UP000257109">
    <property type="component" value="Unassembled WGS sequence"/>
</dbReference>
<feature type="non-terminal residue" evidence="1">
    <location>
        <position position="1"/>
    </location>
</feature>
<dbReference type="EMBL" id="QJKJ01001838">
    <property type="protein sequence ID" value="RDY05654.1"/>
    <property type="molecule type" value="Genomic_DNA"/>
</dbReference>
<evidence type="ECO:0000313" key="1">
    <source>
        <dbReference type="EMBL" id="RDY05654.1"/>
    </source>
</evidence>
<dbReference type="OrthoDB" id="1726046at2759"/>
<keyword evidence="2" id="KW-1185">Reference proteome</keyword>
<dbReference type="STRING" id="157652.A0A371HSH9"/>
<dbReference type="AlphaFoldDB" id="A0A371HSH9"/>
<dbReference type="CDD" id="cd09272">
    <property type="entry name" value="RNase_HI_RT_Ty1"/>
    <property type="match status" value="1"/>
</dbReference>
<gene>
    <name evidence="1" type="ORF">CR513_10487</name>
</gene>
<sequence length="154" mass="17917">MSNSYSRNSILKIVKGMSTLMHPTSILSLDKTDKKADQTSYRGMIDSLLYLTTSRLDIMLKGYNEANFTRDRIKRKSTNEGCHFIRANLIKHQLEDYDIIESDIPLLCDNITTINLSKNPILHSYSKNIETKHYFIRDYVQKGTLYLKFINTKN</sequence>
<accession>A0A371HSH9</accession>
<name>A0A371HSH9_MUCPR</name>
<reference evidence="1" key="1">
    <citation type="submission" date="2018-05" db="EMBL/GenBank/DDBJ databases">
        <title>Draft genome of Mucuna pruriens seed.</title>
        <authorList>
            <person name="Nnadi N.E."/>
            <person name="Vos R."/>
            <person name="Hasami M.H."/>
            <person name="Devisetty U.K."/>
            <person name="Aguiy J.C."/>
        </authorList>
    </citation>
    <scope>NUCLEOTIDE SEQUENCE [LARGE SCALE GENOMIC DNA]</scope>
    <source>
        <strain evidence="1">JCA_2017</strain>
    </source>
</reference>
<evidence type="ECO:0008006" key="3">
    <source>
        <dbReference type="Google" id="ProtNLM"/>
    </source>
</evidence>
<dbReference type="PANTHER" id="PTHR11439:SF483">
    <property type="entry name" value="PEPTIDE SYNTHASE GLIP-LIKE, PUTATIVE (AFU_ORTHOLOGUE AFUA_3G12920)-RELATED"/>
    <property type="match status" value="1"/>
</dbReference>
<protein>
    <recommendedName>
        <fullName evidence="3">Copia protein</fullName>
    </recommendedName>
</protein>